<gene>
    <name evidence="1" type="ORF">BpHYR1_031953</name>
</gene>
<evidence type="ECO:0000313" key="2">
    <source>
        <dbReference type="Proteomes" id="UP000276133"/>
    </source>
</evidence>
<accession>A0A3M7S430</accession>
<evidence type="ECO:0000313" key="1">
    <source>
        <dbReference type="EMBL" id="RNA30375.1"/>
    </source>
</evidence>
<dbReference type="Proteomes" id="UP000276133">
    <property type="component" value="Unassembled WGS sequence"/>
</dbReference>
<evidence type="ECO:0008006" key="3">
    <source>
        <dbReference type="Google" id="ProtNLM"/>
    </source>
</evidence>
<comment type="caution">
    <text evidence="1">The sequence shown here is derived from an EMBL/GenBank/DDBJ whole genome shotgun (WGS) entry which is preliminary data.</text>
</comment>
<keyword evidence="2" id="KW-1185">Reference proteome</keyword>
<organism evidence="1 2">
    <name type="scientific">Brachionus plicatilis</name>
    <name type="common">Marine rotifer</name>
    <name type="synonym">Brachionus muelleri</name>
    <dbReference type="NCBI Taxonomy" id="10195"/>
    <lineage>
        <taxon>Eukaryota</taxon>
        <taxon>Metazoa</taxon>
        <taxon>Spiralia</taxon>
        <taxon>Gnathifera</taxon>
        <taxon>Rotifera</taxon>
        <taxon>Eurotatoria</taxon>
        <taxon>Monogononta</taxon>
        <taxon>Pseudotrocha</taxon>
        <taxon>Ploima</taxon>
        <taxon>Brachionidae</taxon>
        <taxon>Brachionus</taxon>
    </lineage>
</organism>
<proteinExistence type="predicted"/>
<sequence length="323" mass="38070">MANNRKRTNGKLLERIIYSRLYCYLEQNSLLIQEQSENKINKYLAELEKWLFKWKMKISSQKEIKFLDKKWGLNYYTLGNLYKSLIGSVIDYFFPCLNSFSETNIKKIQVLQNSEVNFKLKLKYDTPFNILHHQAFNKLKLLAVSNRLFKLSVRYGAGGLRLMFHWLSSWLMNKKRIVKINIFDCRERKIRFSLKSKRPTSTFGGLMAVPHGTQYYFSFLKEKFTVPDTNDKGVLNERIDIIINKETKAKNLFLKWDSLRLNDRLFQKQSNTVGAVYLRKSLKEFGLNSKKSLILGGQGKKKKNLSQKSEILHLKIMSSTTYH</sequence>
<dbReference type="EMBL" id="REGN01002090">
    <property type="protein sequence ID" value="RNA30375.1"/>
    <property type="molecule type" value="Genomic_DNA"/>
</dbReference>
<name>A0A3M7S430_BRAPC</name>
<dbReference type="AlphaFoldDB" id="A0A3M7S430"/>
<protein>
    <recommendedName>
        <fullName evidence="3">RNA-directed DNA polymerase from mobile element jockey-like</fullName>
    </recommendedName>
</protein>
<reference evidence="1 2" key="1">
    <citation type="journal article" date="2018" name="Sci. Rep.">
        <title>Genomic signatures of local adaptation to the degree of environmental predictability in rotifers.</title>
        <authorList>
            <person name="Franch-Gras L."/>
            <person name="Hahn C."/>
            <person name="Garcia-Roger E.M."/>
            <person name="Carmona M.J."/>
            <person name="Serra M."/>
            <person name="Gomez A."/>
        </authorList>
    </citation>
    <scope>NUCLEOTIDE SEQUENCE [LARGE SCALE GENOMIC DNA]</scope>
    <source>
        <strain evidence="1">HYR1</strain>
    </source>
</reference>